<dbReference type="InterPro" id="IPR010998">
    <property type="entry name" value="Integrase_recombinase_N"/>
</dbReference>
<evidence type="ECO:0000256" key="2">
    <source>
        <dbReference type="SAM" id="MobiDB-lite"/>
    </source>
</evidence>
<proteinExistence type="predicted"/>
<dbReference type="Proteomes" id="UP001190700">
    <property type="component" value="Unassembled WGS sequence"/>
</dbReference>
<accession>A0AAE0LG25</accession>
<feature type="compositionally biased region" description="Basic and acidic residues" evidence="2">
    <location>
        <begin position="362"/>
        <end position="379"/>
    </location>
</feature>
<protein>
    <submittedName>
        <fullName evidence="3">Uncharacterized protein</fullName>
    </submittedName>
</protein>
<dbReference type="AlphaFoldDB" id="A0AAE0LG25"/>
<dbReference type="Gene3D" id="1.10.150.130">
    <property type="match status" value="1"/>
</dbReference>
<feature type="compositionally biased region" description="Polar residues" evidence="2">
    <location>
        <begin position="380"/>
        <end position="389"/>
    </location>
</feature>
<feature type="compositionally biased region" description="Basic and acidic residues" evidence="2">
    <location>
        <begin position="624"/>
        <end position="638"/>
    </location>
</feature>
<keyword evidence="4" id="KW-1185">Reference proteome</keyword>
<dbReference type="SUPFAM" id="SSF47823">
    <property type="entry name" value="lambda integrase-like, N-terminal domain"/>
    <property type="match status" value="1"/>
</dbReference>
<dbReference type="GO" id="GO:0003677">
    <property type="term" value="F:DNA binding"/>
    <property type="evidence" value="ECO:0007669"/>
    <property type="project" value="UniProtKB-KW"/>
</dbReference>
<comment type="caution">
    <text evidence="3">The sequence shown here is derived from an EMBL/GenBank/DDBJ whole genome shotgun (WGS) entry which is preliminary data.</text>
</comment>
<feature type="region of interest" description="Disordered" evidence="2">
    <location>
        <begin position="599"/>
        <end position="653"/>
    </location>
</feature>
<feature type="region of interest" description="Disordered" evidence="2">
    <location>
        <begin position="362"/>
        <end position="406"/>
    </location>
</feature>
<dbReference type="CDD" id="cd20404">
    <property type="entry name" value="Tudor_Agenet_AtEML-like"/>
    <property type="match status" value="1"/>
</dbReference>
<gene>
    <name evidence="3" type="ORF">CYMTET_8442</name>
</gene>
<sequence length="695" mass="75238">MKVVFKTVQSYMRELEGMVVRPYCDNQARYIQPVAEANEWADRLSRCEDINIWRLNRHCLAHDWRGENNWVNPLWGLLDEVAKKIREKNVAATVAAPYWLGQSWVRELEQLAGEVVILPHRRNASVSSRLGGSELIGTSRRCGDIGPPAGTEENKIKKLSFLEQAFRLRWRTELGISEHGELAVQMQEAALQPSTKGNCEPKVKKFILYCQQQQREWLPAPTVLPYLASLLESGRMQATFLQPYLSAINGYCEELGYEAPAKGRSVTPAVKGMAVLQANRGVVSEDVLSVVLLKEKSRHHHQHTARGKVQPPEHMLWARCWRESAFFGGLAQTSSAMHRYIDSTAIPDEYMKHFLSNYEDSDIKCEDNSKSDDSSDEQRSGSNANNESGNRGWGETRSASRAAGAVRGQMAAGGAAAGGAATMAGKGRGGQPGAAASTGVGAGVCEEAPVGPVSIWPDRYGGAAILGRRVRIFWPDVHERFEGVVRAWEPGSNEHLVLYDDGEEHSHLLGSEHVEWLDGRPRQGLEGGGGTTPVGSPLVAQVEVAPTREGGPSRARDLGYPRAPVETAEEGSDLDLDAESSGADGGLLWDDHGSLLGIDSVLGGGSPGSARRTGPEAEQGEQQEGGRERGREHGHSDEIACVGEPAPVGPVGGLAVEPEMVEQMIDPGPGGVAVVECPPASARSHDGCYRPLTRA</sequence>
<dbReference type="EMBL" id="LGRX02002607">
    <property type="protein sequence ID" value="KAK3283877.1"/>
    <property type="molecule type" value="Genomic_DNA"/>
</dbReference>
<reference evidence="3 4" key="1">
    <citation type="journal article" date="2015" name="Genome Biol. Evol.">
        <title>Comparative Genomics of a Bacterivorous Green Alga Reveals Evolutionary Causalities and Consequences of Phago-Mixotrophic Mode of Nutrition.</title>
        <authorList>
            <person name="Burns J.A."/>
            <person name="Paasch A."/>
            <person name="Narechania A."/>
            <person name="Kim E."/>
        </authorList>
    </citation>
    <scope>NUCLEOTIDE SEQUENCE [LARGE SCALE GENOMIC DNA]</scope>
    <source>
        <strain evidence="3 4">PLY_AMNH</strain>
    </source>
</reference>
<organism evidence="3 4">
    <name type="scientific">Cymbomonas tetramitiformis</name>
    <dbReference type="NCBI Taxonomy" id="36881"/>
    <lineage>
        <taxon>Eukaryota</taxon>
        <taxon>Viridiplantae</taxon>
        <taxon>Chlorophyta</taxon>
        <taxon>Pyramimonadophyceae</taxon>
        <taxon>Pyramimonadales</taxon>
        <taxon>Pyramimonadaceae</taxon>
        <taxon>Cymbomonas</taxon>
    </lineage>
</organism>
<evidence type="ECO:0000313" key="3">
    <source>
        <dbReference type="EMBL" id="KAK3283877.1"/>
    </source>
</evidence>
<evidence type="ECO:0000313" key="4">
    <source>
        <dbReference type="Proteomes" id="UP001190700"/>
    </source>
</evidence>
<evidence type="ECO:0000256" key="1">
    <source>
        <dbReference type="ARBA" id="ARBA00023125"/>
    </source>
</evidence>
<feature type="region of interest" description="Disordered" evidence="2">
    <location>
        <begin position="543"/>
        <end position="582"/>
    </location>
</feature>
<feature type="compositionally biased region" description="Low complexity" evidence="2">
    <location>
        <begin position="397"/>
        <end position="406"/>
    </location>
</feature>
<keyword evidence="1" id="KW-0238">DNA-binding</keyword>
<feature type="region of interest" description="Disordered" evidence="2">
    <location>
        <begin position="419"/>
        <end position="439"/>
    </location>
</feature>
<feature type="compositionally biased region" description="Acidic residues" evidence="2">
    <location>
        <begin position="567"/>
        <end position="578"/>
    </location>
</feature>
<name>A0AAE0LG25_9CHLO</name>